<keyword evidence="4 14" id="KW-0963">Cytoplasm</keyword>
<dbReference type="GO" id="GO:0005524">
    <property type="term" value="F:ATP binding"/>
    <property type="evidence" value="ECO:0007669"/>
    <property type="project" value="UniProtKB-UniRule"/>
</dbReference>
<name>A0A1E5IKV0_ENDTX</name>
<dbReference type="InterPro" id="IPR013221">
    <property type="entry name" value="Mur_ligase_cen"/>
</dbReference>
<keyword evidence="5 14" id="KW-0436">Ligase</keyword>
<dbReference type="EMBL" id="LNVX01000291">
    <property type="protein sequence ID" value="OEG70753.1"/>
    <property type="molecule type" value="Genomic_DNA"/>
</dbReference>
<dbReference type="PANTHER" id="PTHR43445:SF3">
    <property type="entry name" value="UDP-N-ACETYLMURAMATE--L-ALANINE LIGASE"/>
    <property type="match status" value="1"/>
</dbReference>
<proteinExistence type="inferred from homology"/>
<dbReference type="InterPro" id="IPR004101">
    <property type="entry name" value="Mur_ligase_C"/>
</dbReference>
<feature type="domain" description="Mur ligase N-terminal catalytic" evidence="15">
    <location>
        <begin position="7"/>
        <end position="106"/>
    </location>
</feature>
<dbReference type="Pfam" id="PF02875">
    <property type="entry name" value="Mur_ligase_C"/>
    <property type="match status" value="1"/>
</dbReference>
<evidence type="ECO:0000256" key="10">
    <source>
        <dbReference type="ARBA" id="ARBA00022984"/>
    </source>
</evidence>
<evidence type="ECO:0000259" key="16">
    <source>
        <dbReference type="Pfam" id="PF02875"/>
    </source>
</evidence>
<dbReference type="EC" id="6.3.2.8" evidence="3 14"/>
<feature type="binding site" evidence="14">
    <location>
        <begin position="112"/>
        <end position="118"/>
    </location>
    <ligand>
        <name>ATP</name>
        <dbReference type="ChEBI" id="CHEBI:30616"/>
    </ligand>
</feature>
<evidence type="ECO:0000313" key="18">
    <source>
        <dbReference type="EMBL" id="OEG70753.1"/>
    </source>
</evidence>
<keyword evidence="11 14" id="KW-0131">Cell cycle</keyword>
<dbReference type="GO" id="GO:0009252">
    <property type="term" value="P:peptidoglycan biosynthetic process"/>
    <property type="evidence" value="ECO:0007669"/>
    <property type="project" value="UniProtKB-UniRule"/>
</dbReference>
<evidence type="ECO:0000256" key="8">
    <source>
        <dbReference type="ARBA" id="ARBA00022840"/>
    </source>
</evidence>
<evidence type="ECO:0000256" key="11">
    <source>
        <dbReference type="ARBA" id="ARBA00023306"/>
    </source>
</evidence>
<dbReference type="Gene3D" id="3.90.190.20">
    <property type="entry name" value="Mur ligase, C-terminal domain"/>
    <property type="match status" value="1"/>
</dbReference>
<keyword evidence="10 14" id="KW-0573">Peptidoglycan synthesis</keyword>
<dbReference type="SUPFAM" id="SSF53623">
    <property type="entry name" value="MurD-like peptide ligases, catalytic domain"/>
    <property type="match status" value="1"/>
</dbReference>
<dbReference type="SUPFAM" id="SSF51984">
    <property type="entry name" value="MurCD N-terminal domain"/>
    <property type="match status" value="1"/>
</dbReference>
<protein>
    <recommendedName>
        <fullName evidence="3 14">UDP-N-acetylmuramate--L-alanine ligase</fullName>
        <ecNumber evidence="3 14">6.3.2.8</ecNumber>
    </recommendedName>
    <alternativeName>
        <fullName evidence="14">UDP-N-acetylmuramoyl-L-alanine synthetase</fullName>
    </alternativeName>
</protein>
<evidence type="ECO:0000256" key="7">
    <source>
        <dbReference type="ARBA" id="ARBA00022741"/>
    </source>
</evidence>
<dbReference type="SUPFAM" id="SSF53244">
    <property type="entry name" value="MurD-like peptide ligases, peptide-binding domain"/>
    <property type="match status" value="1"/>
</dbReference>
<dbReference type="HAMAP" id="MF_00046">
    <property type="entry name" value="MurC"/>
    <property type="match status" value="1"/>
</dbReference>
<evidence type="ECO:0000256" key="2">
    <source>
        <dbReference type="ARBA" id="ARBA00004752"/>
    </source>
</evidence>
<dbReference type="InterPro" id="IPR036565">
    <property type="entry name" value="Mur-like_cat_sf"/>
</dbReference>
<evidence type="ECO:0000256" key="4">
    <source>
        <dbReference type="ARBA" id="ARBA00022490"/>
    </source>
</evidence>
<evidence type="ECO:0000256" key="5">
    <source>
        <dbReference type="ARBA" id="ARBA00022598"/>
    </source>
</evidence>
<comment type="caution">
    <text evidence="18">The sequence shown here is derived from an EMBL/GenBank/DDBJ whole genome shotgun (WGS) entry which is preliminary data.</text>
</comment>
<dbReference type="GO" id="GO:0071555">
    <property type="term" value="P:cell wall organization"/>
    <property type="evidence" value="ECO:0007669"/>
    <property type="project" value="UniProtKB-KW"/>
</dbReference>
<keyword evidence="9 14" id="KW-0133">Cell shape</keyword>
<gene>
    <name evidence="14 18" type="primary">murC</name>
    <name evidence="18" type="ORF">ATZ36_17425</name>
</gene>
<evidence type="ECO:0000256" key="9">
    <source>
        <dbReference type="ARBA" id="ARBA00022960"/>
    </source>
</evidence>
<evidence type="ECO:0000256" key="1">
    <source>
        <dbReference type="ARBA" id="ARBA00004496"/>
    </source>
</evidence>
<feature type="domain" description="Mur ligase central" evidence="17">
    <location>
        <begin position="110"/>
        <end position="288"/>
    </location>
</feature>
<dbReference type="Gene3D" id="3.40.50.720">
    <property type="entry name" value="NAD(P)-binding Rossmann-like Domain"/>
    <property type="match status" value="1"/>
</dbReference>
<sequence>MFRENQNIHFVGIGGSGMSGIAEVLINLGHSVSGSDLKKTDVTEHLKAIGAKIYIGHNCENIKSAEVVVTSTAISRNNPEVVAAFKKKIPIISRIEMLAELARLKYAVTITGTHGKTTTTSLISLVLYDGGLDPTIIIGGRLKNLKTNAKLGRGDYIVVEADESDGSFLKLSPVVTVVTNIDNDHLDYYGNMENLKEAFVKHINCIPFYGAAIICSDNEVVRKIIPKITRKYVTYGLAGNPDIKASNIKVLRNRMSFDVVYMEKKAGSICIKIPGKHNVSNSLAAIGVGLRLGISFSSIADTINKFDGVSRRLEIKGEKNGVTVIDDYGHHPTEVVVTLRAIKHFWPERRLVVLFQPHRYTRTKQLFNEFGRSFSDADFVKVLDVYSAGEQPIDGVTSDLILESLVSNKCRAEKFSDLEGFSKDISAGDIVLTLGAGDVWKKGEELLDLI</sequence>
<evidence type="ECO:0000256" key="14">
    <source>
        <dbReference type="HAMAP-Rule" id="MF_00046"/>
    </source>
</evidence>
<comment type="pathway">
    <text evidence="2 14">Cell wall biogenesis; peptidoglycan biosynthesis.</text>
</comment>
<dbReference type="InterPro" id="IPR000713">
    <property type="entry name" value="Mur_ligase_N"/>
</dbReference>
<comment type="similarity">
    <text evidence="14">Belongs to the MurCDEF family.</text>
</comment>
<keyword evidence="8 14" id="KW-0067">ATP-binding</keyword>
<dbReference type="InterPro" id="IPR005758">
    <property type="entry name" value="UDP-N-AcMur_Ala_ligase_MurC"/>
</dbReference>
<dbReference type="UniPathway" id="UPA00219"/>
<dbReference type="GO" id="GO:0005737">
    <property type="term" value="C:cytoplasm"/>
    <property type="evidence" value="ECO:0007669"/>
    <property type="project" value="UniProtKB-SubCell"/>
</dbReference>
<dbReference type="GO" id="GO:0008763">
    <property type="term" value="F:UDP-N-acetylmuramate-L-alanine ligase activity"/>
    <property type="evidence" value="ECO:0007669"/>
    <property type="project" value="UniProtKB-UniRule"/>
</dbReference>
<evidence type="ECO:0000259" key="15">
    <source>
        <dbReference type="Pfam" id="PF01225"/>
    </source>
</evidence>
<comment type="function">
    <text evidence="14">Cell wall formation.</text>
</comment>
<keyword evidence="7 14" id="KW-0547">Nucleotide-binding</keyword>
<keyword evidence="19" id="KW-1185">Reference proteome</keyword>
<organism evidence="18 19">
    <name type="scientific">Endomicrobium trichonymphae</name>
    <dbReference type="NCBI Taxonomy" id="1408204"/>
    <lineage>
        <taxon>Bacteria</taxon>
        <taxon>Pseudomonadati</taxon>
        <taxon>Elusimicrobiota</taxon>
        <taxon>Endomicrobiia</taxon>
        <taxon>Endomicrobiales</taxon>
        <taxon>Endomicrobiaceae</taxon>
        <taxon>Candidatus Endomicrobiellum</taxon>
    </lineage>
</organism>
<dbReference type="Pfam" id="PF01225">
    <property type="entry name" value="Mur_ligase"/>
    <property type="match status" value="1"/>
</dbReference>
<comment type="subcellular location">
    <subcellularLocation>
        <location evidence="1 14">Cytoplasm</location>
    </subcellularLocation>
</comment>
<feature type="domain" description="Mur ligase C-terminal" evidence="16">
    <location>
        <begin position="311"/>
        <end position="437"/>
    </location>
</feature>
<evidence type="ECO:0000256" key="3">
    <source>
        <dbReference type="ARBA" id="ARBA00012211"/>
    </source>
</evidence>
<dbReference type="GO" id="GO:0051301">
    <property type="term" value="P:cell division"/>
    <property type="evidence" value="ECO:0007669"/>
    <property type="project" value="UniProtKB-KW"/>
</dbReference>
<dbReference type="PANTHER" id="PTHR43445">
    <property type="entry name" value="UDP-N-ACETYLMURAMATE--L-ALANINE LIGASE-RELATED"/>
    <property type="match status" value="1"/>
</dbReference>
<evidence type="ECO:0000313" key="19">
    <source>
        <dbReference type="Proteomes" id="UP000095237"/>
    </source>
</evidence>
<comment type="catalytic activity">
    <reaction evidence="13 14">
        <text>UDP-N-acetyl-alpha-D-muramate + L-alanine + ATP = UDP-N-acetyl-alpha-D-muramoyl-L-alanine + ADP + phosphate + H(+)</text>
        <dbReference type="Rhea" id="RHEA:23372"/>
        <dbReference type="ChEBI" id="CHEBI:15378"/>
        <dbReference type="ChEBI" id="CHEBI:30616"/>
        <dbReference type="ChEBI" id="CHEBI:43474"/>
        <dbReference type="ChEBI" id="CHEBI:57972"/>
        <dbReference type="ChEBI" id="CHEBI:70757"/>
        <dbReference type="ChEBI" id="CHEBI:83898"/>
        <dbReference type="ChEBI" id="CHEBI:456216"/>
        <dbReference type="EC" id="6.3.2.8"/>
    </reaction>
</comment>
<dbReference type="Proteomes" id="UP000095237">
    <property type="component" value="Unassembled WGS sequence"/>
</dbReference>
<evidence type="ECO:0000256" key="6">
    <source>
        <dbReference type="ARBA" id="ARBA00022618"/>
    </source>
</evidence>
<evidence type="ECO:0000256" key="13">
    <source>
        <dbReference type="ARBA" id="ARBA00047833"/>
    </source>
</evidence>
<dbReference type="AlphaFoldDB" id="A0A1E5IKV0"/>
<evidence type="ECO:0000259" key="17">
    <source>
        <dbReference type="Pfam" id="PF08245"/>
    </source>
</evidence>
<keyword evidence="6 14" id="KW-0132">Cell division</keyword>
<evidence type="ECO:0000256" key="12">
    <source>
        <dbReference type="ARBA" id="ARBA00023316"/>
    </source>
</evidence>
<dbReference type="NCBIfam" id="TIGR01082">
    <property type="entry name" value="murC"/>
    <property type="match status" value="1"/>
</dbReference>
<dbReference type="InterPro" id="IPR036615">
    <property type="entry name" value="Mur_ligase_C_dom_sf"/>
</dbReference>
<reference evidence="18 19" key="1">
    <citation type="submission" date="2015-11" db="EMBL/GenBank/DDBJ databases">
        <title>Evidence for parallel genomic evolution in an endosymbiosis of termite gut flagellates.</title>
        <authorList>
            <person name="Zheng H."/>
        </authorList>
    </citation>
    <scope>NUCLEOTIDE SEQUENCE [LARGE SCALE GENOMIC DNA]</scope>
    <source>
        <strain evidence="18 19">CET450</strain>
    </source>
</reference>
<dbReference type="Gene3D" id="3.40.1190.10">
    <property type="entry name" value="Mur-like, catalytic domain"/>
    <property type="match status" value="1"/>
</dbReference>
<keyword evidence="12 14" id="KW-0961">Cell wall biogenesis/degradation</keyword>
<dbReference type="InterPro" id="IPR050061">
    <property type="entry name" value="MurCDEF_pg_biosynth"/>
</dbReference>
<accession>A0A1E5IKV0</accession>
<dbReference type="GO" id="GO:0008360">
    <property type="term" value="P:regulation of cell shape"/>
    <property type="evidence" value="ECO:0007669"/>
    <property type="project" value="UniProtKB-KW"/>
</dbReference>
<dbReference type="Pfam" id="PF08245">
    <property type="entry name" value="Mur_ligase_M"/>
    <property type="match status" value="1"/>
</dbReference>